<name>A0A7R9BJT9_9CRUS</name>
<dbReference type="AlphaFoldDB" id="A0A7R9BJT9"/>
<dbReference type="Proteomes" id="UP000678499">
    <property type="component" value="Unassembled WGS sequence"/>
</dbReference>
<reference evidence="7" key="1">
    <citation type="submission" date="2020-11" db="EMBL/GenBank/DDBJ databases">
        <authorList>
            <person name="Tran Van P."/>
        </authorList>
    </citation>
    <scope>NUCLEOTIDE SEQUENCE</scope>
</reference>
<dbReference type="SUPFAM" id="SSF47473">
    <property type="entry name" value="EF-hand"/>
    <property type="match status" value="1"/>
</dbReference>
<comment type="subunit">
    <text evidence="1">Myosin is a hexamer of 2 heavy chains and 4 light chains.</text>
</comment>
<dbReference type="InterPro" id="IPR050230">
    <property type="entry name" value="CALM/Myosin/TropC-like"/>
</dbReference>
<evidence type="ECO:0000256" key="1">
    <source>
        <dbReference type="ARBA" id="ARBA00011445"/>
    </source>
</evidence>
<keyword evidence="8" id="KW-1185">Reference proteome</keyword>
<feature type="domain" description="EF-hand" evidence="6">
    <location>
        <begin position="125"/>
        <end position="160"/>
    </location>
</feature>
<evidence type="ECO:0000313" key="8">
    <source>
        <dbReference type="Proteomes" id="UP000678499"/>
    </source>
</evidence>
<evidence type="ECO:0000256" key="3">
    <source>
        <dbReference type="ARBA" id="ARBA00023123"/>
    </source>
</evidence>
<accession>A0A7R9BJT9</accession>
<keyword evidence="3" id="KW-0518">Myosin</keyword>
<evidence type="ECO:0000256" key="2">
    <source>
        <dbReference type="ARBA" id="ARBA00022737"/>
    </source>
</evidence>
<dbReference type="Gene3D" id="1.10.238.10">
    <property type="entry name" value="EF-hand"/>
    <property type="match status" value="2"/>
</dbReference>
<dbReference type="EMBL" id="OA882716">
    <property type="protein sequence ID" value="CAD7276672.1"/>
    <property type="molecule type" value="Genomic_DNA"/>
</dbReference>
<dbReference type="OrthoDB" id="26525at2759"/>
<protein>
    <recommendedName>
        <fullName evidence="6">EF-hand domain-containing protein</fullName>
    </recommendedName>
</protein>
<dbReference type="PROSITE" id="PS50222">
    <property type="entry name" value="EF_HAND_2"/>
    <property type="match status" value="2"/>
</dbReference>
<keyword evidence="5" id="KW-0514">Muscle protein</keyword>
<dbReference type="GO" id="GO:0005859">
    <property type="term" value="C:muscle myosin complex"/>
    <property type="evidence" value="ECO:0007669"/>
    <property type="project" value="TreeGrafter"/>
</dbReference>
<proteinExistence type="predicted"/>
<organism evidence="7">
    <name type="scientific">Notodromas monacha</name>
    <dbReference type="NCBI Taxonomy" id="399045"/>
    <lineage>
        <taxon>Eukaryota</taxon>
        <taxon>Metazoa</taxon>
        <taxon>Ecdysozoa</taxon>
        <taxon>Arthropoda</taxon>
        <taxon>Crustacea</taxon>
        <taxon>Oligostraca</taxon>
        <taxon>Ostracoda</taxon>
        <taxon>Podocopa</taxon>
        <taxon>Podocopida</taxon>
        <taxon>Cypridocopina</taxon>
        <taxon>Cypridoidea</taxon>
        <taxon>Cyprididae</taxon>
        <taxon>Notodromas</taxon>
    </lineage>
</organism>
<feature type="domain" description="EF-hand" evidence="6">
    <location>
        <begin position="51"/>
        <end position="86"/>
    </location>
</feature>
<dbReference type="PANTHER" id="PTHR23048:SF33">
    <property type="entry name" value="MYOSIN LIGHT CHAIN ALKALI"/>
    <property type="match status" value="1"/>
</dbReference>
<gene>
    <name evidence="7" type="ORF">NMOB1V02_LOCUS4423</name>
</gene>
<keyword evidence="4" id="KW-0505">Motor protein</keyword>
<feature type="non-terminal residue" evidence="7">
    <location>
        <position position="1"/>
    </location>
</feature>
<dbReference type="PANTHER" id="PTHR23048">
    <property type="entry name" value="MYOSIN LIGHT CHAIN 1, 3"/>
    <property type="match status" value="1"/>
</dbReference>
<sequence>EVSHNLTALQFNPSLAMDQGQILFDYDIDMSHDLSARDAELSRENHDLSARDAERGKFAFSIYDFDGNDTMDAFYLGDCLRALNLNPTVAMVEKMGGTKLRKQKVFKPEEFLPIFAEVKNSKDEGNIDDFLEVLKLYDKRDDGTMIFDELKHILMAIGEPLQQPEVDMVLTECCEAEDEDGYIHYEPFLKKMMAGEPAE</sequence>
<dbReference type="InterPro" id="IPR011992">
    <property type="entry name" value="EF-hand-dom_pair"/>
</dbReference>
<dbReference type="GO" id="GO:0005509">
    <property type="term" value="F:calcium ion binding"/>
    <property type="evidence" value="ECO:0007669"/>
    <property type="project" value="InterPro"/>
</dbReference>
<dbReference type="FunFam" id="1.10.238.10:FF:000001">
    <property type="entry name" value="Calmodulin 1"/>
    <property type="match status" value="1"/>
</dbReference>
<dbReference type="InterPro" id="IPR002048">
    <property type="entry name" value="EF_hand_dom"/>
</dbReference>
<evidence type="ECO:0000259" key="6">
    <source>
        <dbReference type="PROSITE" id="PS50222"/>
    </source>
</evidence>
<evidence type="ECO:0000256" key="4">
    <source>
        <dbReference type="ARBA" id="ARBA00023175"/>
    </source>
</evidence>
<dbReference type="EMBL" id="CAJPEX010000679">
    <property type="protein sequence ID" value="CAG0916824.1"/>
    <property type="molecule type" value="Genomic_DNA"/>
</dbReference>
<evidence type="ECO:0000313" key="7">
    <source>
        <dbReference type="EMBL" id="CAD7276672.1"/>
    </source>
</evidence>
<keyword evidence="2" id="KW-0677">Repeat</keyword>
<evidence type="ECO:0000256" key="5">
    <source>
        <dbReference type="ARBA" id="ARBA00023179"/>
    </source>
</evidence>